<sequence length="1061" mass="117802">MATLVHYTATLVARKKSDAGNPIPTVLVDQLNKSGNVSVPAVAINIATFAALGAATLIGFNILRPNNKIVYQPKVKYAEDGKEPPKVSEGFFGWVSPVLRYKEADLLPLIGLDAITFLRFTRMMRYMLTTLAIVMSVVLMPIDIAYNVRNNTNNSKTDLSILTMADVYGSSVWAHVAMSYIGTMIALGFIWYNYKEMVRLRWAYFRSDEYQKSFHARTLMITNVAKRLQSDPALAAVLSEIKMPYPTTEVHIGRRVGALPDLIEKHSDLVRALERVLAKYLKDPNKLPAKRPTVRVGGFCGCMGGQTVDAIDHYTNQINKVEAAIEDWRERIAEKKPESYGFASLAAVPYAHAAAKSLKNKHPRGLTIILSPPPGGIIWKNLTLSKGERFRSSTWGLFLLIVLIFFNTFPLLVISLVSNMAAFTGLLPFLQKWQDVSSWSFAAVAGLAPPLISALAGYLMPVLMRRIAKYRGVKTRQKLDKVIIGQYFGFLVISQFIIFSLIGVALTTIGILVADIKQHKSASEILDSLGSYTAYAIKRQYFNQSNYWLTWIPLRGFLYIFDLAQVLKLLLVWFQKGIFGRTPRDVREYTKPPVFEYSVYYANLLFLTSVAMFYTCLAPLIVAFAAAAFWLSSFVYKYQLMYVFTTKHESGGLLWRVVVNRLLVTIVFMQILLALAVALDVAYVQTVASVPPILMVIGFKIYCRNAFDKKFDWYIPTDSEIAKSHVHSGDARHNRLQRRFGHPALHQRLFTPMVHAKVKHLLPQVYHGRIEQGVANIDGRKVETEEVMGGLKIAAIEEDQLEYDPTNDSDARSIMSGTTMGGFNTVGAGTPMSGMTGGGDYFKSQYANYIAGGAQRGEEIEMGNVAARDSRDNLLEKNLSLYSDSAEGTLVGPGAHGRKPSNDMYRTYTEQSGPMTPGFEYPLQHATQFDPYGNNVGTPGSYLPPIAHEHGPIQTTTGPYGAASQGQHYHGGMTPRYQLQQLPPQSQARPGVPSRQNSEFSPPLSEAQSYSFPPQQQPVTYPAGGYMSPQQGGPQQPPRGPNQGYPGQPPRGPWQPPSGRG</sequence>
<accession>A0ACD0NRQ3</accession>
<evidence type="ECO:0000313" key="2">
    <source>
        <dbReference type="Proteomes" id="UP000245626"/>
    </source>
</evidence>
<name>A0ACD0NRQ3_9BASI</name>
<keyword evidence="2" id="KW-1185">Reference proteome</keyword>
<gene>
    <name evidence="1" type="ORF">IE53DRAFT_194924</name>
</gene>
<dbReference type="Proteomes" id="UP000245626">
    <property type="component" value="Unassembled WGS sequence"/>
</dbReference>
<dbReference type="EMBL" id="KZ820196">
    <property type="protein sequence ID" value="PWN48478.1"/>
    <property type="molecule type" value="Genomic_DNA"/>
</dbReference>
<protein>
    <submittedName>
        <fullName evidence="1">DUF221-domain-containing protein</fullName>
    </submittedName>
</protein>
<organism evidence="1 2">
    <name type="scientific">Violaceomyces palustris</name>
    <dbReference type="NCBI Taxonomy" id="1673888"/>
    <lineage>
        <taxon>Eukaryota</taxon>
        <taxon>Fungi</taxon>
        <taxon>Dikarya</taxon>
        <taxon>Basidiomycota</taxon>
        <taxon>Ustilaginomycotina</taxon>
        <taxon>Ustilaginomycetes</taxon>
        <taxon>Violaceomycetales</taxon>
        <taxon>Violaceomycetaceae</taxon>
        <taxon>Violaceomyces</taxon>
    </lineage>
</organism>
<proteinExistence type="predicted"/>
<evidence type="ECO:0000313" key="1">
    <source>
        <dbReference type="EMBL" id="PWN48478.1"/>
    </source>
</evidence>
<reference evidence="1 2" key="1">
    <citation type="journal article" date="2018" name="Mol. Biol. Evol.">
        <title>Broad Genomic Sampling Reveals a Smut Pathogenic Ancestry of the Fungal Clade Ustilaginomycotina.</title>
        <authorList>
            <person name="Kijpornyongpan T."/>
            <person name="Mondo S.J."/>
            <person name="Barry K."/>
            <person name="Sandor L."/>
            <person name="Lee J."/>
            <person name="Lipzen A."/>
            <person name="Pangilinan J."/>
            <person name="LaButti K."/>
            <person name="Hainaut M."/>
            <person name="Henrissat B."/>
            <person name="Grigoriev I.V."/>
            <person name="Spatafora J.W."/>
            <person name="Aime M.C."/>
        </authorList>
    </citation>
    <scope>NUCLEOTIDE SEQUENCE [LARGE SCALE GENOMIC DNA]</scope>
    <source>
        <strain evidence="1 2">SA 807</strain>
    </source>
</reference>